<organism evidence="6 8">
    <name type="scientific">Phytophthora infestans</name>
    <name type="common">Potato late blight agent</name>
    <name type="synonym">Botrytis infestans</name>
    <dbReference type="NCBI Taxonomy" id="4787"/>
    <lineage>
        <taxon>Eukaryota</taxon>
        <taxon>Sar</taxon>
        <taxon>Stramenopiles</taxon>
        <taxon>Oomycota</taxon>
        <taxon>Peronosporomycetes</taxon>
        <taxon>Peronosporales</taxon>
        <taxon>Peronosporaceae</taxon>
        <taxon>Phytophthora</taxon>
    </lineage>
</organism>
<reference evidence="6" key="1">
    <citation type="submission" date="2020-04" db="EMBL/GenBank/DDBJ databases">
        <title>Hybrid Assembly of Korean Phytophthora infestans isolates.</title>
        <authorList>
            <person name="Prokchorchik M."/>
            <person name="Lee Y."/>
            <person name="Seo J."/>
            <person name="Cho J.-H."/>
            <person name="Park Y.-E."/>
            <person name="Jang D.-C."/>
            <person name="Im J.-S."/>
            <person name="Choi J.-G."/>
            <person name="Park H.-J."/>
            <person name="Lee G.-B."/>
            <person name="Lee Y.-G."/>
            <person name="Hong S.-Y."/>
            <person name="Cho K."/>
            <person name="Sohn K.H."/>
        </authorList>
    </citation>
    <scope>NUCLEOTIDE SEQUENCE</scope>
    <source>
        <strain evidence="6">KR_1_A1</strain>
        <strain evidence="7">KR_2_A2</strain>
    </source>
</reference>
<dbReference type="Proteomes" id="UP000704712">
    <property type="component" value="Unassembled WGS sequence"/>
</dbReference>
<keyword evidence="4" id="KW-0732">Signal</keyword>
<evidence type="ECO:0000256" key="3">
    <source>
        <dbReference type="ARBA" id="ARBA00022525"/>
    </source>
</evidence>
<dbReference type="EMBL" id="WSZM01000062">
    <property type="protein sequence ID" value="KAF4044766.1"/>
    <property type="molecule type" value="Genomic_DNA"/>
</dbReference>
<evidence type="ECO:0000256" key="2">
    <source>
        <dbReference type="ARBA" id="ARBA00010400"/>
    </source>
</evidence>
<dbReference type="EMBL" id="JAACNO010000370">
    <property type="protein sequence ID" value="KAF4148053.1"/>
    <property type="molecule type" value="Genomic_DNA"/>
</dbReference>
<gene>
    <name evidence="6" type="ORF">GN244_ATG02993</name>
    <name evidence="7" type="ORF">GN958_ATG02747</name>
</gene>
<evidence type="ECO:0000313" key="8">
    <source>
        <dbReference type="Proteomes" id="UP000602510"/>
    </source>
</evidence>
<evidence type="ECO:0000256" key="5">
    <source>
        <dbReference type="RuleBase" id="RU367124"/>
    </source>
</evidence>
<dbReference type="Pfam" id="PF16810">
    <property type="entry name" value="RXLR"/>
    <property type="match status" value="1"/>
</dbReference>
<comment type="similarity">
    <text evidence="2 5">Belongs to the RxLR effector family.</text>
</comment>
<evidence type="ECO:0000256" key="4">
    <source>
        <dbReference type="ARBA" id="ARBA00022729"/>
    </source>
</evidence>
<dbReference type="AlphaFoldDB" id="A0A833X0S5"/>
<keyword evidence="3 5" id="KW-0964">Secreted</keyword>
<name>A0A833X0S5_PHYIN</name>
<dbReference type="InterPro" id="IPR031825">
    <property type="entry name" value="RXLR"/>
</dbReference>
<comment type="function">
    <text evidence="5">Effector that suppresses plant defense responses during pathogen infection.</text>
</comment>
<protein>
    <recommendedName>
        <fullName evidence="5">RxLR effector protein</fullName>
    </recommendedName>
</protein>
<accession>A0A833X0S5</accession>
<comment type="domain">
    <text evidence="5">The RxLR-dEER motif acts to carry the protein into the host cell cytoplasm through binding to cell surface phosphatidylinositol-3-phosphate.</text>
</comment>
<comment type="caution">
    <text evidence="6">The sequence shown here is derived from an EMBL/GenBank/DDBJ whole genome shotgun (WGS) entry which is preliminary data.</text>
</comment>
<sequence length="89" mass="10014">MVIAAILHASCCALPTTKDSNQATLANVASTNIDGRSLRRVNKGDELEQEERSAFKNFGEFTKKYGKKFGKWFVNGGDYRVKDVKRSWI</sequence>
<dbReference type="Proteomes" id="UP000602510">
    <property type="component" value="Unassembled WGS sequence"/>
</dbReference>
<comment type="subcellular location">
    <subcellularLocation>
        <location evidence="1 5">Secreted</location>
    </subcellularLocation>
</comment>
<evidence type="ECO:0000313" key="7">
    <source>
        <dbReference type="EMBL" id="KAF4148053.1"/>
    </source>
</evidence>
<evidence type="ECO:0000256" key="1">
    <source>
        <dbReference type="ARBA" id="ARBA00004613"/>
    </source>
</evidence>
<proteinExistence type="inferred from homology"/>
<evidence type="ECO:0000313" key="6">
    <source>
        <dbReference type="EMBL" id="KAF4044766.1"/>
    </source>
</evidence>
<keyword evidence="8" id="KW-1185">Reference proteome</keyword>